<comment type="caution">
    <text evidence="3">The sequence shown here is derived from an EMBL/GenBank/DDBJ whole genome shotgun (WGS) entry which is preliminary data.</text>
</comment>
<dbReference type="SUPFAM" id="SSF48208">
    <property type="entry name" value="Six-hairpin glycosidases"/>
    <property type="match status" value="1"/>
</dbReference>
<name>A0ABS4E379_9HYPH</name>
<protein>
    <submittedName>
        <fullName evidence="3">Mannose/cellobiose epimerase-like protein (N-acyl-D-glucosamine 2-epimerase family)</fullName>
    </submittedName>
</protein>
<dbReference type="InterPro" id="IPR012341">
    <property type="entry name" value="6hp_glycosidase-like_sf"/>
</dbReference>
<dbReference type="Proteomes" id="UP000759443">
    <property type="component" value="Unassembled WGS sequence"/>
</dbReference>
<gene>
    <name evidence="3" type="ORF">J2Z17_003862</name>
</gene>
<dbReference type="CDD" id="cd00249">
    <property type="entry name" value="AGE"/>
    <property type="match status" value="1"/>
</dbReference>
<comment type="similarity">
    <text evidence="1">Belongs to the N-acylglucosamine 2-epimerase family.</text>
</comment>
<evidence type="ECO:0000256" key="1">
    <source>
        <dbReference type="ARBA" id="ARBA00008558"/>
    </source>
</evidence>
<evidence type="ECO:0000313" key="3">
    <source>
        <dbReference type="EMBL" id="MBP1852405.1"/>
    </source>
</evidence>
<dbReference type="EMBL" id="JAGGJU010000011">
    <property type="protein sequence ID" value="MBP1852405.1"/>
    <property type="molecule type" value="Genomic_DNA"/>
</dbReference>
<keyword evidence="2" id="KW-0413">Isomerase</keyword>
<accession>A0ABS4E379</accession>
<dbReference type="InterPro" id="IPR034116">
    <property type="entry name" value="AGE_dom"/>
</dbReference>
<organism evidence="3 4">
    <name type="scientific">Rhizobium halophytocola</name>
    <dbReference type="NCBI Taxonomy" id="735519"/>
    <lineage>
        <taxon>Bacteria</taxon>
        <taxon>Pseudomonadati</taxon>
        <taxon>Pseudomonadota</taxon>
        <taxon>Alphaproteobacteria</taxon>
        <taxon>Hyphomicrobiales</taxon>
        <taxon>Rhizobiaceae</taxon>
        <taxon>Rhizobium/Agrobacterium group</taxon>
        <taxon>Rhizobium</taxon>
    </lineage>
</organism>
<dbReference type="InterPro" id="IPR010819">
    <property type="entry name" value="AGE/CE"/>
</dbReference>
<sequence>MNANPALETETLAEHWSDRPYHRHWLLQRADDLFDFFEADIINPKGGFFELNLDGTVPGKTNPVRGIHVTCRMIHCFAIAHLLGRPGAMAIVEHGMDFLWNRHRDTEHGGYFWQVDDNGPVDASKQGYGHAFVLLAASSARAVGHPLADAMLADITDVINTRFWDEAHGAIAEEFERDWSAKDGGNYRGQNCNMHLTEALMAAFEATGDQAYLSKAERIADLLIRRKSAELNWRVPEHFDTGWTVDQAYDGDQMFRPSGSTPGHWLEWARLVLQLWTLGGKTHDWMPEAAKGLFFQAMALGWDRDNGGFVYTIGWDNIVSRPFKLWWPMAEGAGAAHFLNQHQPSDFHEDSYRRIWGTISRHFLDRKNGGWHQQLSQTMQPEAELFPTRDDIYHALQACLIPLFPADGSVLEMIRTNGDRP</sequence>
<keyword evidence="4" id="KW-1185">Reference proteome</keyword>
<evidence type="ECO:0000256" key="2">
    <source>
        <dbReference type="ARBA" id="ARBA00023235"/>
    </source>
</evidence>
<dbReference type="PANTHER" id="PTHR15108">
    <property type="entry name" value="N-ACYLGLUCOSAMINE-2-EPIMERASE"/>
    <property type="match status" value="1"/>
</dbReference>
<dbReference type="Pfam" id="PF07221">
    <property type="entry name" value="GlcNAc_2-epim"/>
    <property type="match status" value="1"/>
</dbReference>
<evidence type="ECO:0000313" key="4">
    <source>
        <dbReference type="Proteomes" id="UP000759443"/>
    </source>
</evidence>
<dbReference type="InterPro" id="IPR008928">
    <property type="entry name" value="6-hairpin_glycosidase_sf"/>
</dbReference>
<dbReference type="RefSeq" id="WP_342454435.1">
    <property type="nucleotide sequence ID" value="NZ_JAGGJU010000011.1"/>
</dbReference>
<proteinExistence type="inferred from homology"/>
<dbReference type="Gene3D" id="1.50.10.10">
    <property type="match status" value="1"/>
</dbReference>
<reference evidence="3 4" key="1">
    <citation type="submission" date="2021-03" db="EMBL/GenBank/DDBJ databases">
        <title>Genomic Encyclopedia of Type Strains, Phase IV (KMG-IV): sequencing the most valuable type-strain genomes for metagenomic binning, comparative biology and taxonomic classification.</title>
        <authorList>
            <person name="Goeker M."/>
        </authorList>
    </citation>
    <scope>NUCLEOTIDE SEQUENCE [LARGE SCALE GENOMIC DNA]</scope>
    <source>
        <strain evidence="3 4">DSM 21600</strain>
    </source>
</reference>